<reference evidence="1 2" key="1">
    <citation type="submission" date="2019-01" db="EMBL/GenBank/DDBJ databases">
        <title>Draft genome sequences of three monokaryotic isolates of the white-rot basidiomycete fungus Dichomitus squalens.</title>
        <authorList>
            <consortium name="DOE Joint Genome Institute"/>
            <person name="Lopez S.C."/>
            <person name="Andreopoulos B."/>
            <person name="Pangilinan J."/>
            <person name="Lipzen A."/>
            <person name="Riley R."/>
            <person name="Ahrendt S."/>
            <person name="Ng V."/>
            <person name="Barry K."/>
            <person name="Daum C."/>
            <person name="Grigoriev I.V."/>
            <person name="Hilden K.S."/>
            <person name="Makela M.R."/>
            <person name="de Vries R.P."/>
        </authorList>
    </citation>
    <scope>NUCLEOTIDE SEQUENCE [LARGE SCALE GENOMIC DNA]</scope>
    <source>
        <strain evidence="1 2">CBS 464.89</strain>
    </source>
</reference>
<evidence type="ECO:0000313" key="2">
    <source>
        <dbReference type="Proteomes" id="UP000292082"/>
    </source>
</evidence>
<gene>
    <name evidence="1" type="ORF">BD310DRAFT_503413</name>
</gene>
<sequence>MLAAFHPHFCHYQDVPSLFLNRHPPTFTSPPVPYCHRNSSPSLRLALLRLPIVYPVVKSARALLTSVSQPAEPSRADLRIHHRHHRASPDRMHPSGPRLPPPPTFWPLTTALLFLWYLYDCPGPFIAIISLIRHPFPAAVCCSQFTVQHSPSPSRCVPPDRYRSLIPRYPIRITHLLPRMHTSIRTLHTSQHSSFDVPLDCPGRADGVRREIVSVHLACRSGHVSHDKNPECMH</sequence>
<accession>A0A4Q9NYZ9</accession>
<keyword evidence="2" id="KW-1185">Reference proteome</keyword>
<proteinExistence type="predicted"/>
<dbReference type="Proteomes" id="UP000292082">
    <property type="component" value="Unassembled WGS sequence"/>
</dbReference>
<dbReference type="AlphaFoldDB" id="A0A4Q9NYZ9"/>
<protein>
    <submittedName>
        <fullName evidence="1">Uncharacterized protein</fullName>
    </submittedName>
</protein>
<evidence type="ECO:0000313" key="1">
    <source>
        <dbReference type="EMBL" id="TBU58107.1"/>
    </source>
</evidence>
<name>A0A4Q9NYZ9_9APHY</name>
<dbReference type="EMBL" id="ML145129">
    <property type="protein sequence ID" value="TBU58107.1"/>
    <property type="molecule type" value="Genomic_DNA"/>
</dbReference>
<organism evidence="1 2">
    <name type="scientific">Dichomitus squalens</name>
    <dbReference type="NCBI Taxonomy" id="114155"/>
    <lineage>
        <taxon>Eukaryota</taxon>
        <taxon>Fungi</taxon>
        <taxon>Dikarya</taxon>
        <taxon>Basidiomycota</taxon>
        <taxon>Agaricomycotina</taxon>
        <taxon>Agaricomycetes</taxon>
        <taxon>Polyporales</taxon>
        <taxon>Polyporaceae</taxon>
        <taxon>Dichomitus</taxon>
    </lineage>
</organism>